<dbReference type="FunFam" id="3.40.50.970:FF:000001">
    <property type="entry name" value="Pyruvate dehydrogenase E1 beta subunit"/>
    <property type="match status" value="1"/>
</dbReference>
<evidence type="ECO:0000313" key="6">
    <source>
        <dbReference type="EMBL" id="THD67899.1"/>
    </source>
</evidence>
<accession>A0A4S3M2Q6</accession>
<dbReference type="Gene3D" id="3.40.50.920">
    <property type="match status" value="1"/>
</dbReference>
<dbReference type="OrthoDB" id="9771835at2"/>
<proteinExistence type="predicted"/>
<dbReference type="Pfam" id="PF02779">
    <property type="entry name" value="Transket_pyr"/>
    <property type="match status" value="1"/>
</dbReference>
<dbReference type="Gene3D" id="3.40.50.970">
    <property type="match status" value="2"/>
</dbReference>
<dbReference type="CDD" id="cd07036">
    <property type="entry name" value="TPP_PYR_E1-PDHc-beta_like"/>
    <property type="match status" value="1"/>
</dbReference>
<dbReference type="InterPro" id="IPR029061">
    <property type="entry name" value="THDP-binding"/>
</dbReference>
<dbReference type="SUPFAM" id="SSF52518">
    <property type="entry name" value="Thiamin diphosphate-binding fold (THDP-binding)"/>
    <property type="match status" value="2"/>
</dbReference>
<dbReference type="GO" id="GO:0016624">
    <property type="term" value="F:oxidoreductase activity, acting on the aldehyde or oxo group of donors, disulfide as acceptor"/>
    <property type="evidence" value="ECO:0007669"/>
    <property type="project" value="InterPro"/>
</dbReference>
<evidence type="ECO:0000256" key="1">
    <source>
        <dbReference type="ARBA" id="ARBA00001964"/>
    </source>
</evidence>
<protein>
    <submittedName>
        <fullName evidence="6">Dehydrogenase</fullName>
    </submittedName>
</protein>
<feature type="domain" description="Transketolase-like pyrimidine-binding" evidence="5">
    <location>
        <begin position="350"/>
        <end position="523"/>
    </location>
</feature>
<comment type="function">
    <text evidence="2">E1 component of the 2-oxoglutarate dehydrogenase (OGDH) complex which catalyzes the decarboxylation of 2-oxoglutarate, the first step in the conversion of 2-oxoglutarate to succinyl-CoA and CO(2).</text>
</comment>
<dbReference type="Pfam" id="PF02780">
    <property type="entry name" value="Transketolase_C"/>
    <property type="match status" value="1"/>
</dbReference>
<evidence type="ECO:0000313" key="7">
    <source>
        <dbReference type="Proteomes" id="UP000305939"/>
    </source>
</evidence>
<evidence type="ECO:0000259" key="5">
    <source>
        <dbReference type="SMART" id="SM00861"/>
    </source>
</evidence>
<comment type="caution">
    <text evidence="6">The sequence shown here is derived from an EMBL/GenBank/DDBJ whole genome shotgun (WGS) entry which is preliminary data.</text>
</comment>
<dbReference type="PANTHER" id="PTHR43257:SF2">
    <property type="entry name" value="PYRUVATE DEHYDROGENASE E1 COMPONENT SUBUNIT BETA"/>
    <property type="match status" value="1"/>
</dbReference>
<dbReference type="SMART" id="SM00861">
    <property type="entry name" value="Transket_pyr"/>
    <property type="match status" value="1"/>
</dbReference>
<dbReference type="Pfam" id="PF00676">
    <property type="entry name" value="E1_dh"/>
    <property type="match status" value="1"/>
</dbReference>
<dbReference type="RefSeq" id="WP_136336104.1">
    <property type="nucleotide sequence ID" value="NZ_QXMP01000019.1"/>
</dbReference>
<keyword evidence="3" id="KW-0560">Oxidoreductase</keyword>
<dbReference type="InterPro" id="IPR033248">
    <property type="entry name" value="Transketolase_C"/>
</dbReference>
<dbReference type="InterPro" id="IPR001017">
    <property type="entry name" value="DH_E1"/>
</dbReference>
<dbReference type="PANTHER" id="PTHR43257">
    <property type="entry name" value="PYRUVATE DEHYDROGENASE E1 COMPONENT BETA SUBUNIT"/>
    <property type="match status" value="1"/>
</dbReference>
<dbReference type="CDD" id="cd02000">
    <property type="entry name" value="TPP_E1_PDC_ADC_BCADC"/>
    <property type="match status" value="1"/>
</dbReference>
<dbReference type="InterPro" id="IPR005475">
    <property type="entry name" value="Transketolase-like_Pyr-bd"/>
</dbReference>
<evidence type="ECO:0000256" key="2">
    <source>
        <dbReference type="ARBA" id="ARBA00003906"/>
    </source>
</evidence>
<dbReference type="Proteomes" id="UP000305939">
    <property type="component" value="Unassembled WGS sequence"/>
</dbReference>
<reference evidence="6 7" key="1">
    <citation type="submission" date="2019-04" db="EMBL/GenBank/DDBJ databases">
        <title>Draft genome sequence of Robertkochia marina CC-AMO-30D.</title>
        <authorList>
            <person name="Hameed A."/>
            <person name="Lin S.-Y."/>
            <person name="Shahina M."/>
            <person name="Lai W.-A."/>
            <person name="Young C.-C."/>
        </authorList>
    </citation>
    <scope>NUCLEOTIDE SEQUENCE [LARGE SCALE GENOMIC DNA]</scope>
    <source>
        <strain evidence="6 7">CC-AMO-30D</strain>
    </source>
</reference>
<sequence>MNELPKIMNIDYDNRQVSETVQRDLYGNMLRSRLIEEKMLILLRQGKISKWFSGIGQEAISVGITLALEEQEYILPMHRNLGVFTSRNIPLYRLFAQWQGKLSGFTKGRDRSFHFGSNDHHLVGMISHLGPQLGVASGLALGSLLKGSEEVVAVFTGEGGTSEGDFHEALNLASVWNLPVLFCIENNGYGLSTPTNEQYNCKDLADRGVGYGMESRIVDGNNILEVYTTVKSLAEDLRKNPRPVLLEFKTFRRRGHEEASGVAYVPKELIKEWEEKDPIANYEKFLIEEGVLKPEHVEQLTSDLKKEIDEGLSRAFAEEQVQANPDSELADVYAPFDYKEKEPKGPMEELRMVDAISQGLEQAMEEHPDMVIMGQDIAEYGGVFKITQGFLEKFGRDRVRNTPICESVVVSAAMGLSIKKIKSVVEMQFADFVSTGFNPIVNYLAKVHYRWGQPADVVLRMPCGAGVGAGPFHSQTNEAWFLKTPGLKVVYPAFPYDAKGLLATAVEDPNPVLFFEHKALYRTIKGEVPAGYYTIPLGKASVLKEGRQAVIITYGAGVHWALDLLNDEQYNEVALIDLRTLQPVDLDTIMTWVKHTGKVLILQEDTAFMGFGAELAATIQDHCFEYLDAPVKRIGSLDTPVPFARNLENEFLPNERLKSVLDALLSY</sequence>
<dbReference type="AlphaFoldDB" id="A0A4S3M2Q6"/>
<dbReference type="InterPro" id="IPR009014">
    <property type="entry name" value="Transketo_C/PFOR_II"/>
</dbReference>
<keyword evidence="4" id="KW-0786">Thiamine pyrophosphate</keyword>
<organism evidence="6 7">
    <name type="scientific">Robertkochia marina</name>
    <dbReference type="NCBI Taxonomy" id="1227945"/>
    <lineage>
        <taxon>Bacteria</taxon>
        <taxon>Pseudomonadati</taxon>
        <taxon>Bacteroidota</taxon>
        <taxon>Flavobacteriia</taxon>
        <taxon>Flavobacteriales</taxon>
        <taxon>Flavobacteriaceae</taxon>
        <taxon>Robertkochia</taxon>
    </lineage>
</organism>
<gene>
    <name evidence="6" type="ORF">E7Z59_09625</name>
</gene>
<keyword evidence="7" id="KW-1185">Reference proteome</keyword>
<comment type="cofactor">
    <cofactor evidence="1">
        <name>thiamine diphosphate</name>
        <dbReference type="ChEBI" id="CHEBI:58937"/>
    </cofactor>
</comment>
<dbReference type="EMBL" id="SSMC01000002">
    <property type="protein sequence ID" value="THD67899.1"/>
    <property type="molecule type" value="Genomic_DNA"/>
</dbReference>
<dbReference type="SUPFAM" id="SSF52922">
    <property type="entry name" value="TK C-terminal domain-like"/>
    <property type="match status" value="1"/>
</dbReference>
<evidence type="ECO:0000256" key="3">
    <source>
        <dbReference type="ARBA" id="ARBA00023002"/>
    </source>
</evidence>
<name>A0A4S3M2Q6_9FLAO</name>
<evidence type="ECO:0000256" key="4">
    <source>
        <dbReference type="ARBA" id="ARBA00023052"/>
    </source>
</evidence>